<dbReference type="GO" id="GO:0055085">
    <property type="term" value="P:transmembrane transport"/>
    <property type="evidence" value="ECO:0007669"/>
    <property type="project" value="InterPro"/>
</dbReference>
<dbReference type="GO" id="GO:0005886">
    <property type="term" value="C:plasma membrane"/>
    <property type="evidence" value="ECO:0007669"/>
    <property type="project" value="UniProtKB-SubCell"/>
</dbReference>
<dbReference type="PROSITE" id="PS50928">
    <property type="entry name" value="ABC_TM1"/>
    <property type="match status" value="1"/>
</dbReference>
<dbReference type="InterPro" id="IPR000515">
    <property type="entry name" value="MetI-like"/>
</dbReference>
<evidence type="ECO:0000259" key="8">
    <source>
        <dbReference type="PROSITE" id="PS50928"/>
    </source>
</evidence>
<dbReference type="Proteomes" id="UP000292685">
    <property type="component" value="Unassembled WGS sequence"/>
</dbReference>
<reference evidence="9 10" key="1">
    <citation type="submission" date="2019-02" db="EMBL/GenBank/DDBJ databases">
        <title>Sequencing the genomes of 1000 actinobacteria strains.</title>
        <authorList>
            <person name="Klenk H.-P."/>
        </authorList>
    </citation>
    <scope>NUCLEOTIDE SEQUENCE [LARGE SCALE GENOMIC DNA]</scope>
    <source>
        <strain evidence="9 10">DSM 17364</strain>
    </source>
</reference>
<dbReference type="InterPro" id="IPR051393">
    <property type="entry name" value="ABC_transporter_permease"/>
</dbReference>
<feature type="transmembrane region" description="Helical" evidence="7">
    <location>
        <begin position="299"/>
        <end position="323"/>
    </location>
</feature>
<proteinExistence type="inferred from homology"/>
<dbReference type="AlphaFoldDB" id="A0A4Q8AEB6"/>
<organism evidence="9 10">
    <name type="scientific">Zhihengliuella halotolerans</name>
    <dbReference type="NCBI Taxonomy" id="370736"/>
    <lineage>
        <taxon>Bacteria</taxon>
        <taxon>Bacillati</taxon>
        <taxon>Actinomycetota</taxon>
        <taxon>Actinomycetes</taxon>
        <taxon>Micrococcales</taxon>
        <taxon>Micrococcaceae</taxon>
        <taxon>Zhihengliuella</taxon>
    </lineage>
</organism>
<evidence type="ECO:0000256" key="2">
    <source>
        <dbReference type="ARBA" id="ARBA00022448"/>
    </source>
</evidence>
<evidence type="ECO:0000256" key="7">
    <source>
        <dbReference type="RuleBase" id="RU363032"/>
    </source>
</evidence>
<accession>A0A4Q8AEB6</accession>
<feature type="transmembrane region" description="Helical" evidence="7">
    <location>
        <begin position="145"/>
        <end position="165"/>
    </location>
</feature>
<keyword evidence="10" id="KW-1185">Reference proteome</keyword>
<keyword evidence="4 7" id="KW-0812">Transmembrane</keyword>
<evidence type="ECO:0000256" key="4">
    <source>
        <dbReference type="ARBA" id="ARBA00022692"/>
    </source>
</evidence>
<keyword evidence="2 7" id="KW-0813">Transport</keyword>
<gene>
    <name evidence="9" type="ORF">EV380_1491</name>
</gene>
<keyword evidence="3" id="KW-1003">Cell membrane</keyword>
<evidence type="ECO:0000313" key="9">
    <source>
        <dbReference type="EMBL" id="RZU61909.1"/>
    </source>
</evidence>
<dbReference type="CDD" id="cd06261">
    <property type="entry name" value="TM_PBP2"/>
    <property type="match status" value="1"/>
</dbReference>
<evidence type="ECO:0000256" key="3">
    <source>
        <dbReference type="ARBA" id="ARBA00022475"/>
    </source>
</evidence>
<dbReference type="EMBL" id="SHLA01000001">
    <property type="protein sequence ID" value="RZU61909.1"/>
    <property type="molecule type" value="Genomic_DNA"/>
</dbReference>
<sequence>MTTTETPGRGTDTPVRGAAPVHVDHKHLRNRGVSKRDRWFPYALVAPASIMELLVHIVPMLLGLWIAMISLNQLSIGNWTRAPFVGIQNFITGLDPAGAIGSQFYGALGRTFLFTVIVVALAWSMGMFAAVLLTSKVRGRAFLRTLFLVPFALPSYVGIIAWAFMFNQRDGVINRILVDDLGLLSERPFWLLGGNAFWVTVIVTVWQFWPFAFLMLLAALQNIPLEVYEAAAMDGASLWKQFTTITLPMISHANTVLLLVLSLWIFNQFNVPYVLFGPASPPEATLISPLIYEQSFNNWNFGVGGAMSVLLLVALLVASAFYIRLVMPKGKSIDA</sequence>
<dbReference type="Gene3D" id="1.10.3720.10">
    <property type="entry name" value="MetI-like"/>
    <property type="match status" value="1"/>
</dbReference>
<name>A0A4Q8AEB6_9MICC</name>
<keyword evidence="6 7" id="KW-0472">Membrane</keyword>
<dbReference type="RefSeq" id="WP_130450384.1">
    <property type="nucleotide sequence ID" value="NZ_SHLA01000001.1"/>
</dbReference>
<comment type="subcellular location">
    <subcellularLocation>
        <location evidence="1 7">Cell membrane</location>
        <topology evidence="1 7">Multi-pass membrane protein</topology>
    </subcellularLocation>
</comment>
<evidence type="ECO:0000313" key="10">
    <source>
        <dbReference type="Proteomes" id="UP000292685"/>
    </source>
</evidence>
<dbReference type="PANTHER" id="PTHR30193">
    <property type="entry name" value="ABC TRANSPORTER PERMEASE PROTEIN"/>
    <property type="match status" value="1"/>
</dbReference>
<dbReference type="PANTHER" id="PTHR30193:SF37">
    <property type="entry name" value="INNER MEMBRANE ABC TRANSPORTER PERMEASE PROTEIN YCJO"/>
    <property type="match status" value="1"/>
</dbReference>
<protein>
    <submittedName>
        <fullName evidence="9">Carbohydrate ABC transporter membrane protein 1 (CUT1 family)</fullName>
    </submittedName>
</protein>
<feature type="transmembrane region" description="Helical" evidence="7">
    <location>
        <begin position="112"/>
        <end position="133"/>
    </location>
</feature>
<dbReference type="OrthoDB" id="34224at2"/>
<keyword evidence="5 7" id="KW-1133">Transmembrane helix</keyword>
<feature type="domain" description="ABC transmembrane type-1" evidence="8">
    <location>
        <begin position="108"/>
        <end position="322"/>
    </location>
</feature>
<dbReference type="SUPFAM" id="SSF161098">
    <property type="entry name" value="MetI-like"/>
    <property type="match status" value="1"/>
</dbReference>
<evidence type="ECO:0000256" key="6">
    <source>
        <dbReference type="ARBA" id="ARBA00023136"/>
    </source>
</evidence>
<feature type="transmembrane region" description="Helical" evidence="7">
    <location>
        <begin position="241"/>
        <end position="266"/>
    </location>
</feature>
<feature type="transmembrane region" description="Helical" evidence="7">
    <location>
        <begin position="196"/>
        <end position="220"/>
    </location>
</feature>
<evidence type="ECO:0000256" key="1">
    <source>
        <dbReference type="ARBA" id="ARBA00004651"/>
    </source>
</evidence>
<comment type="similarity">
    <text evidence="7">Belongs to the binding-protein-dependent transport system permease family.</text>
</comment>
<feature type="transmembrane region" description="Helical" evidence="7">
    <location>
        <begin position="39"/>
        <end position="68"/>
    </location>
</feature>
<evidence type="ECO:0000256" key="5">
    <source>
        <dbReference type="ARBA" id="ARBA00022989"/>
    </source>
</evidence>
<comment type="caution">
    <text evidence="9">The sequence shown here is derived from an EMBL/GenBank/DDBJ whole genome shotgun (WGS) entry which is preliminary data.</text>
</comment>
<dbReference type="Pfam" id="PF00528">
    <property type="entry name" value="BPD_transp_1"/>
    <property type="match status" value="1"/>
</dbReference>
<dbReference type="InterPro" id="IPR035906">
    <property type="entry name" value="MetI-like_sf"/>
</dbReference>